<dbReference type="CDD" id="cd09993">
    <property type="entry name" value="HDAC_classIV"/>
    <property type="match status" value="1"/>
</dbReference>
<keyword evidence="5" id="KW-1185">Reference proteome</keyword>
<name>A0A316TSL1_9BACT</name>
<comment type="similarity">
    <text evidence="1">Belongs to the histone deacetylase family.</text>
</comment>
<dbReference type="GO" id="GO:0004407">
    <property type="term" value="F:histone deacetylase activity"/>
    <property type="evidence" value="ECO:0007669"/>
    <property type="project" value="InterPro"/>
</dbReference>
<dbReference type="PANTHER" id="PTHR10625">
    <property type="entry name" value="HISTONE DEACETYLASE HDAC1-RELATED"/>
    <property type="match status" value="1"/>
</dbReference>
<dbReference type="InterPro" id="IPR044150">
    <property type="entry name" value="HDAC_classIV"/>
</dbReference>
<dbReference type="Gene3D" id="3.40.800.20">
    <property type="entry name" value="Histone deacetylase domain"/>
    <property type="match status" value="1"/>
</dbReference>
<dbReference type="PANTHER" id="PTHR10625:SF19">
    <property type="entry name" value="HISTONE DEACETYLASE 12"/>
    <property type="match status" value="1"/>
</dbReference>
<proteinExistence type="inferred from homology"/>
<dbReference type="AlphaFoldDB" id="A0A316TSL1"/>
<evidence type="ECO:0000313" key="5">
    <source>
        <dbReference type="Proteomes" id="UP000245533"/>
    </source>
</evidence>
<evidence type="ECO:0000256" key="1">
    <source>
        <dbReference type="ARBA" id="ARBA00005947"/>
    </source>
</evidence>
<feature type="domain" description="Histone deacetylase" evidence="3">
    <location>
        <begin position="17"/>
        <end position="284"/>
    </location>
</feature>
<dbReference type="Proteomes" id="UP000245533">
    <property type="component" value="Unassembled WGS sequence"/>
</dbReference>
<evidence type="ECO:0000313" key="4">
    <source>
        <dbReference type="EMBL" id="PWN07567.1"/>
    </source>
</evidence>
<gene>
    <name evidence="4" type="ORF">DDZ15_04740</name>
</gene>
<dbReference type="InterPro" id="IPR037138">
    <property type="entry name" value="His_deacetylse_dom_sf"/>
</dbReference>
<organism evidence="4 5">
    <name type="scientific">Rhodohalobacter mucosus</name>
    <dbReference type="NCBI Taxonomy" id="2079485"/>
    <lineage>
        <taxon>Bacteria</taxon>
        <taxon>Pseudomonadati</taxon>
        <taxon>Balneolota</taxon>
        <taxon>Balneolia</taxon>
        <taxon>Balneolales</taxon>
        <taxon>Balneolaceae</taxon>
        <taxon>Rhodohalobacter</taxon>
    </lineage>
</organism>
<accession>A0A316TSL1</accession>
<protein>
    <recommendedName>
        <fullName evidence="3">Histone deacetylase domain-containing protein</fullName>
    </recommendedName>
</protein>
<keyword evidence="2" id="KW-0378">Hydrolase</keyword>
<evidence type="ECO:0000259" key="3">
    <source>
        <dbReference type="Pfam" id="PF00850"/>
    </source>
</evidence>
<dbReference type="InterPro" id="IPR023696">
    <property type="entry name" value="Ureohydrolase_dom_sf"/>
</dbReference>
<dbReference type="PRINTS" id="PR01270">
    <property type="entry name" value="HDASUPER"/>
</dbReference>
<evidence type="ECO:0000256" key="2">
    <source>
        <dbReference type="ARBA" id="ARBA00022801"/>
    </source>
</evidence>
<reference evidence="4 5" key="1">
    <citation type="submission" date="2018-05" db="EMBL/GenBank/DDBJ databases">
        <title>Rhodohalobacter halophilus gen. nov., sp. nov., a moderately halophilic member of the family Balneolaceae.</title>
        <authorList>
            <person name="Liu Z.-W."/>
        </authorList>
    </citation>
    <scope>NUCLEOTIDE SEQUENCE [LARGE SCALE GENOMIC DNA]</scope>
    <source>
        <strain evidence="4 5">8A47</strain>
    </source>
</reference>
<dbReference type="InterPro" id="IPR023801">
    <property type="entry name" value="His_deacetylse_dom"/>
</dbReference>
<dbReference type="OrthoDB" id="9808367at2"/>
<dbReference type="Pfam" id="PF00850">
    <property type="entry name" value="Hist_deacetyl"/>
    <property type="match status" value="1"/>
</dbReference>
<dbReference type="GO" id="GO:0040029">
    <property type="term" value="P:epigenetic regulation of gene expression"/>
    <property type="evidence" value="ECO:0007669"/>
    <property type="project" value="TreeGrafter"/>
</dbReference>
<comment type="caution">
    <text evidence="4">The sequence shown here is derived from an EMBL/GenBank/DDBJ whole genome shotgun (WGS) entry which is preliminary data.</text>
</comment>
<dbReference type="EMBL" id="QGGB01000003">
    <property type="protein sequence ID" value="PWN07567.1"/>
    <property type="molecule type" value="Genomic_DNA"/>
</dbReference>
<dbReference type="GO" id="GO:0016787">
    <property type="term" value="F:hydrolase activity"/>
    <property type="evidence" value="ECO:0007669"/>
    <property type="project" value="UniProtKB-KW"/>
</dbReference>
<sequence>MKISYCKGYVAPLPEGHIFPMKKFSGLYDHLTQNEGFKPSQFIEPCMADMAALCTVHSPEYSNKVWNGTLNRKEERRMGLPWSKKLAVRSRLAVQGTVNAALMALQDGAAGNLAGGTHHAMPGHGEGFCVFNDVAIAIRVLRQSKWVRRVLVIDCDVHQGNGTAEIFREEADVFTFSIHGEKNYPFVKPPSTLDVALPDKTGDKAYIRHLGDSLDQIFNSFKPDLVFYLGGIDPLETDHFGRLSLSLKGLEERERLVIETVVQKDIPVVLLLSGGYAPTLRKTVEAHSIMYRVARDITAPYFS</sequence>
<dbReference type="InterPro" id="IPR000286">
    <property type="entry name" value="HDACs"/>
</dbReference>
<dbReference type="SUPFAM" id="SSF52768">
    <property type="entry name" value="Arginase/deacetylase"/>
    <property type="match status" value="1"/>
</dbReference>